<proteinExistence type="inferred from homology"/>
<evidence type="ECO:0000256" key="6">
    <source>
        <dbReference type="SAM" id="MobiDB-lite"/>
    </source>
</evidence>
<comment type="function">
    <text evidence="4">Binds to the 23S rRNA.</text>
</comment>
<dbReference type="AlphaFoldDB" id="A0A1E3GXZ0"/>
<gene>
    <name evidence="4 8" type="primary">rplO</name>
    <name evidence="8" type="ORF">A6302_03784</name>
</gene>
<evidence type="ECO:0000256" key="3">
    <source>
        <dbReference type="ARBA" id="ARBA00023274"/>
    </source>
</evidence>
<organism evidence="8 9">
    <name type="scientific">Methylobrevis pamukkalensis</name>
    <dbReference type="NCBI Taxonomy" id="1439726"/>
    <lineage>
        <taxon>Bacteria</taxon>
        <taxon>Pseudomonadati</taxon>
        <taxon>Pseudomonadota</taxon>
        <taxon>Alphaproteobacteria</taxon>
        <taxon>Hyphomicrobiales</taxon>
        <taxon>Pleomorphomonadaceae</taxon>
        <taxon>Methylobrevis</taxon>
    </lineage>
</organism>
<dbReference type="SUPFAM" id="SSF52080">
    <property type="entry name" value="Ribosomal proteins L15p and L18e"/>
    <property type="match status" value="1"/>
</dbReference>
<dbReference type="PANTHER" id="PTHR12934">
    <property type="entry name" value="50S RIBOSOMAL PROTEIN L15"/>
    <property type="match status" value="1"/>
</dbReference>
<feature type="compositionally biased region" description="Basic and acidic residues" evidence="6">
    <location>
        <begin position="1"/>
        <end position="13"/>
    </location>
</feature>
<dbReference type="NCBIfam" id="TIGR01071">
    <property type="entry name" value="rplO_bact"/>
    <property type="match status" value="1"/>
</dbReference>
<dbReference type="InterPro" id="IPR030878">
    <property type="entry name" value="Ribosomal_uL15"/>
</dbReference>
<comment type="caution">
    <text evidence="8">The sequence shown here is derived from an EMBL/GenBank/DDBJ whole genome shotgun (WGS) entry which is preliminary data.</text>
</comment>
<feature type="compositionally biased region" description="Gly residues" evidence="6">
    <location>
        <begin position="21"/>
        <end position="35"/>
    </location>
</feature>
<keyword evidence="9" id="KW-1185">Reference proteome</keyword>
<dbReference type="GO" id="GO:0019843">
    <property type="term" value="F:rRNA binding"/>
    <property type="evidence" value="ECO:0007669"/>
    <property type="project" value="UniProtKB-UniRule"/>
</dbReference>
<dbReference type="PATRIC" id="fig|1439726.3.peg.3988"/>
<feature type="domain" description="Large ribosomal subunit protein uL15/eL18" evidence="7">
    <location>
        <begin position="75"/>
        <end position="149"/>
    </location>
</feature>
<keyword evidence="2 4" id="KW-0689">Ribosomal protein</keyword>
<dbReference type="PANTHER" id="PTHR12934:SF11">
    <property type="entry name" value="LARGE RIBOSOMAL SUBUNIT PROTEIN UL15M"/>
    <property type="match status" value="1"/>
</dbReference>
<protein>
    <recommendedName>
        <fullName evidence="4">Large ribosomal subunit protein uL15</fullName>
    </recommendedName>
</protein>
<dbReference type="Pfam" id="PF00828">
    <property type="entry name" value="Ribosomal_L27A"/>
    <property type="match status" value="1"/>
</dbReference>
<name>A0A1E3GXZ0_9HYPH</name>
<evidence type="ECO:0000259" key="7">
    <source>
        <dbReference type="Pfam" id="PF00828"/>
    </source>
</evidence>
<accession>A0A1E3GXZ0</accession>
<dbReference type="GO" id="GO:0022625">
    <property type="term" value="C:cytosolic large ribosomal subunit"/>
    <property type="evidence" value="ECO:0007669"/>
    <property type="project" value="TreeGrafter"/>
</dbReference>
<dbReference type="EMBL" id="MCRJ01000123">
    <property type="protein sequence ID" value="ODN68920.1"/>
    <property type="molecule type" value="Genomic_DNA"/>
</dbReference>
<evidence type="ECO:0000256" key="4">
    <source>
        <dbReference type="HAMAP-Rule" id="MF_01341"/>
    </source>
</evidence>
<comment type="similarity">
    <text evidence="1 4 5">Belongs to the universal ribosomal protein uL15 family.</text>
</comment>
<dbReference type="InterPro" id="IPR005749">
    <property type="entry name" value="Ribosomal_uL15_bac-type"/>
</dbReference>
<dbReference type="InterPro" id="IPR001196">
    <property type="entry name" value="Ribosomal_uL15_CS"/>
</dbReference>
<dbReference type="HAMAP" id="MF_01341">
    <property type="entry name" value="Ribosomal_uL15"/>
    <property type="match status" value="1"/>
</dbReference>
<feature type="region of interest" description="Disordered" evidence="6">
    <location>
        <begin position="1"/>
        <end position="37"/>
    </location>
</feature>
<reference evidence="8 9" key="1">
    <citation type="submission" date="2016-07" db="EMBL/GenBank/DDBJ databases">
        <title>Draft Genome Sequence of Methylobrevis pamukkalensis PK2.</title>
        <authorList>
            <person name="Vasilenko O.V."/>
            <person name="Doronina N.V."/>
            <person name="Shmareva M.N."/>
            <person name="Tarlachkov S.V."/>
            <person name="Mustakhimov I."/>
            <person name="Trotsenko Y.A."/>
        </authorList>
    </citation>
    <scope>NUCLEOTIDE SEQUENCE [LARGE SCALE GENOMIC DNA]</scope>
    <source>
        <strain evidence="8 9">PK2</strain>
    </source>
</reference>
<evidence type="ECO:0000313" key="8">
    <source>
        <dbReference type="EMBL" id="ODN68920.1"/>
    </source>
</evidence>
<comment type="subunit">
    <text evidence="4">Part of the 50S ribosomal subunit.</text>
</comment>
<dbReference type="PROSITE" id="PS00475">
    <property type="entry name" value="RIBOSOMAL_L15"/>
    <property type="match status" value="1"/>
</dbReference>
<keyword evidence="4" id="KW-0699">rRNA-binding</keyword>
<evidence type="ECO:0000313" key="9">
    <source>
        <dbReference type="Proteomes" id="UP000094622"/>
    </source>
</evidence>
<evidence type="ECO:0000256" key="5">
    <source>
        <dbReference type="RuleBase" id="RU003888"/>
    </source>
</evidence>
<dbReference type="Proteomes" id="UP000094622">
    <property type="component" value="Unassembled WGS sequence"/>
</dbReference>
<dbReference type="GO" id="GO:0003735">
    <property type="term" value="F:structural constituent of ribosome"/>
    <property type="evidence" value="ECO:0007669"/>
    <property type="project" value="InterPro"/>
</dbReference>
<evidence type="ECO:0000256" key="2">
    <source>
        <dbReference type="ARBA" id="ARBA00022980"/>
    </source>
</evidence>
<evidence type="ECO:0000256" key="1">
    <source>
        <dbReference type="ARBA" id="ARBA00007320"/>
    </source>
</evidence>
<dbReference type="OrthoDB" id="9810293at2"/>
<dbReference type="Gene3D" id="3.100.10.10">
    <property type="match status" value="1"/>
</dbReference>
<dbReference type="GO" id="GO:0006412">
    <property type="term" value="P:translation"/>
    <property type="evidence" value="ECO:0007669"/>
    <property type="project" value="UniProtKB-UniRule"/>
</dbReference>
<keyword evidence="3 4" id="KW-0687">Ribonucleoprotein</keyword>
<keyword evidence="4" id="KW-0694">RNA-binding</keyword>
<sequence>MKLNEIKDNEGATKKRMRVGRGIGSGKGKTAGRGVKGQKSRSGVAIKGFEGGQMPLHRRLPKRGFTNIFAKDFNIVSLGRVQEAIDDGLIDAGSVVTVETLKAIGVLRQLKDGVRLLSDGELTTAVSFEIAGASRAAIEAVEKLGGKVTVIGASVEA</sequence>
<dbReference type="InterPro" id="IPR036227">
    <property type="entry name" value="Ribosomal_uL15/eL18_sf"/>
</dbReference>
<dbReference type="RefSeq" id="WP_069308044.1">
    <property type="nucleotide sequence ID" value="NZ_MCRJ01000123.1"/>
</dbReference>
<dbReference type="InterPro" id="IPR021131">
    <property type="entry name" value="Ribosomal_uL15/eL18"/>
</dbReference>